<reference evidence="1 2" key="1">
    <citation type="submission" date="2019-06" db="EMBL/GenBank/DDBJ databases">
        <title>Whole genome shotgun sequence of Microbacterium testaceum NBRC 12675.</title>
        <authorList>
            <person name="Hosoyama A."/>
            <person name="Uohara A."/>
            <person name="Ohji S."/>
            <person name="Ichikawa N."/>
        </authorList>
    </citation>
    <scope>NUCLEOTIDE SEQUENCE [LARGE SCALE GENOMIC DNA]</scope>
    <source>
        <strain evidence="1 2">NBRC 12675</strain>
    </source>
</reference>
<dbReference type="SUPFAM" id="SSF52540">
    <property type="entry name" value="P-loop containing nucleoside triphosphate hydrolases"/>
    <property type="match status" value="1"/>
</dbReference>
<dbReference type="PANTHER" id="PTHR37816">
    <property type="entry name" value="YALI0E33011P"/>
    <property type="match status" value="1"/>
</dbReference>
<sequence length="153" mass="17524">MPHADADDYFWIPTTPPFLRKRDEAQRVALMREMFVSRPAWVLSGSMLGWGESVVAECDAIVFVTLDPAERLRRLEEREIVRRAGRPHDDDAWRVFKTWAEGYDDPTFDGRNRVEHDRWLAAIGKPVLHLDSRSTVEELTDAVCGWEPAGATS</sequence>
<evidence type="ECO:0000313" key="1">
    <source>
        <dbReference type="EMBL" id="GEB45707.1"/>
    </source>
</evidence>
<comment type="caution">
    <text evidence="1">The sequence shown here is derived from an EMBL/GenBank/DDBJ whole genome shotgun (WGS) entry which is preliminary data.</text>
</comment>
<dbReference type="InterPro" id="IPR027417">
    <property type="entry name" value="P-loop_NTPase"/>
</dbReference>
<protein>
    <recommendedName>
        <fullName evidence="3">Adenylate kinase</fullName>
    </recommendedName>
</protein>
<proteinExistence type="predicted"/>
<dbReference type="EMBL" id="BJML01000004">
    <property type="protein sequence ID" value="GEB45707.1"/>
    <property type="molecule type" value="Genomic_DNA"/>
</dbReference>
<dbReference type="PANTHER" id="PTHR37816:SF2">
    <property type="entry name" value="DNA TOPOLOGY MODULATION PROTEIN FLAR-RELATED PROTEIN"/>
    <property type="match status" value="1"/>
</dbReference>
<evidence type="ECO:0000313" key="2">
    <source>
        <dbReference type="Proteomes" id="UP000319525"/>
    </source>
</evidence>
<dbReference type="Proteomes" id="UP000319525">
    <property type="component" value="Unassembled WGS sequence"/>
</dbReference>
<dbReference type="InterPro" id="IPR052922">
    <property type="entry name" value="Cytidylate_Kinase-2"/>
</dbReference>
<organism evidence="1 2">
    <name type="scientific">Microbacterium testaceum</name>
    <name type="common">Aureobacterium testaceum</name>
    <name type="synonym">Brevibacterium testaceum</name>
    <dbReference type="NCBI Taxonomy" id="2033"/>
    <lineage>
        <taxon>Bacteria</taxon>
        <taxon>Bacillati</taxon>
        <taxon>Actinomycetota</taxon>
        <taxon>Actinomycetes</taxon>
        <taxon>Micrococcales</taxon>
        <taxon>Microbacteriaceae</taxon>
        <taxon>Microbacterium</taxon>
    </lineage>
</organism>
<accession>A0A4Y3QLD9</accession>
<dbReference type="RefSeq" id="WP_378713524.1">
    <property type="nucleotide sequence ID" value="NZ_JBHMAE010000009.1"/>
</dbReference>
<evidence type="ECO:0008006" key="3">
    <source>
        <dbReference type="Google" id="ProtNLM"/>
    </source>
</evidence>
<gene>
    <name evidence="1" type="ORF">MTE01_16520</name>
</gene>
<name>A0A4Y3QLD9_MICTE</name>
<dbReference type="AlphaFoldDB" id="A0A4Y3QLD9"/>